<dbReference type="InterPro" id="IPR026337">
    <property type="entry name" value="AKG_HExxH"/>
</dbReference>
<dbReference type="Proteomes" id="UP001249394">
    <property type="component" value="Chromosome"/>
</dbReference>
<dbReference type="NCBIfam" id="TIGR04267">
    <property type="entry name" value="mod_HExxH"/>
    <property type="match status" value="1"/>
</dbReference>
<dbReference type="EMBL" id="CP134213">
    <property type="protein sequence ID" value="WND16791.1"/>
    <property type="molecule type" value="Genomic_DNA"/>
</dbReference>
<evidence type="ECO:0000313" key="2">
    <source>
        <dbReference type="Proteomes" id="UP001249394"/>
    </source>
</evidence>
<gene>
    <name evidence="1" type="ORF">RI060_05200</name>
</gene>
<protein>
    <submittedName>
        <fullName evidence="1">HEXXH motif-containing putative peptide modification protein</fullName>
    </submittedName>
</protein>
<reference evidence="1 2" key="1">
    <citation type="submission" date="2023-09" db="EMBL/GenBank/DDBJ databases">
        <title>The genome sequence of Streptomyces anthocyanicus.</title>
        <authorList>
            <person name="Mo P."/>
        </authorList>
    </citation>
    <scope>NUCLEOTIDE SEQUENCE [LARGE SCALE GENOMIC DNA]</scope>
    <source>
        <strain evidence="1 2">JCM 4387</strain>
    </source>
</reference>
<accession>A0ABY9U918</accession>
<name>A0ABY9U918_STRVL</name>
<keyword evidence="2" id="KW-1185">Reference proteome</keyword>
<organism evidence="1 2">
    <name type="scientific">Streptomyces violaceus</name>
    <name type="common">Streptomyces venezuelae</name>
    <dbReference type="NCBI Taxonomy" id="1936"/>
    <lineage>
        <taxon>Bacteria</taxon>
        <taxon>Bacillati</taxon>
        <taxon>Actinomycetota</taxon>
        <taxon>Actinomycetes</taxon>
        <taxon>Kitasatosporales</taxon>
        <taxon>Streptomycetaceae</taxon>
        <taxon>Streptomyces</taxon>
    </lineage>
</organism>
<proteinExistence type="predicted"/>
<sequence>MRPVPLRMPGRVFTAVATGGGGAEALELLARAEYSRRLACAHAVTEAARDIGGCVADTAGQAWELLAAAHRADPRAVSAVLTHPSAGTALIGLLARLDRVVEGEAEAGAAGELPVHRFSALAAAAAVRAGVSARVRWSLTADRVFLPSLGGARIPGACPGDVAEVVVGADGAARIGVAGRSSVPGPVDVPEAPYASEPTGGWQSAHRLLVLDTGAPLLLDDVDPLRFPGVPEQPLGLAADDLRWWEATTREACDTLRSHHPGTYAELAAGPRTLVPLDSTGSFSGSSAEAFGSMALSRPRTGRGLALSMTHELQHSKFAALLHLFDLFEPGGEERYYAPWRPDPRPLLGLFHGAYAHLGVTGFWNRHRAVEQAPEELARAEAQFVRWRTGAREATEVLLASGRLTPLGQHFAGTMLNTLDGLCRLPVPAEARRRGLALAAEHRAEWVRRNGVPEALLI</sequence>
<evidence type="ECO:0000313" key="1">
    <source>
        <dbReference type="EMBL" id="WND16791.1"/>
    </source>
</evidence>